<evidence type="ECO:0000313" key="11">
    <source>
        <dbReference type="EMBL" id="KAF2502092.1"/>
    </source>
</evidence>
<dbReference type="Proteomes" id="UP000799750">
    <property type="component" value="Unassembled WGS sequence"/>
</dbReference>
<dbReference type="InterPro" id="IPR010920">
    <property type="entry name" value="LSM_dom_sf"/>
</dbReference>
<evidence type="ECO:0000256" key="8">
    <source>
        <dbReference type="ARBA" id="ARBA00023274"/>
    </source>
</evidence>
<keyword evidence="12" id="KW-1185">Reference proteome</keyword>
<dbReference type="InterPro" id="IPR027248">
    <property type="entry name" value="Sm_D2"/>
</dbReference>
<dbReference type="GO" id="GO:0008380">
    <property type="term" value="P:RNA splicing"/>
    <property type="evidence" value="ECO:0007669"/>
    <property type="project" value="UniProtKB-KW"/>
</dbReference>
<keyword evidence="7 9" id="KW-0539">Nucleus</keyword>
<keyword evidence="5 9" id="KW-0507">mRNA processing</keyword>
<accession>A0A6A6RCH9</accession>
<dbReference type="InterPro" id="IPR001163">
    <property type="entry name" value="Sm_dom_euk/arc"/>
</dbReference>
<feature type="domain" description="Sm" evidence="10">
    <location>
        <begin position="19"/>
        <end position="55"/>
    </location>
</feature>
<evidence type="ECO:0000256" key="1">
    <source>
        <dbReference type="ARBA" id="ARBA00004123"/>
    </source>
</evidence>
<sequence length="59" mass="6999">QHGVQRRPLSVLQTTVRSRTRVLISCRKSRKLLTRVNTFDRYCNTVLGNKKEIWTLSQR</sequence>
<proteinExistence type="inferred from homology"/>
<evidence type="ECO:0000256" key="5">
    <source>
        <dbReference type="ARBA" id="ARBA00022664"/>
    </source>
</evidence>
<protein>
    <recommendedName>
        <fullName evidence="9">Small nuclear ribonucleoprotein Sm D2</fullName>
        <shortName evidence="9">Sm-D2</shortName>
    </recommendedName>
    <alternativeName>
        <fullName evidence="9">snRNP core protein D2</fullName>
    </alternativeName>
</protein>
<feature type="non-terminal residue" evidence="11">
    <location>
        <position position="59"/>
    </location>
</feature>
<name>A0A6A6RCH9_9PEZI</name>
<evidence type="ECO:0000256" key="4">
    <source>
        <dbReference type="ARBA" id="ARBA00022490"/>
    </source>
</evidence>
<keyword evidence="8 9" id="KW-0687">Ribonucleoprotein</keyword>
<dbReference type="Pfam" id="PF01423">
    <property type="entry name" value="LSM"/>
    <property type="match status" value="1"/>
</dbReference>
<dbReference type="Gene3D" id="2.30.30.100">
    <property type="match status" value="1"/>
</dbReference>
<keyword evidence="6 9" id="KW-0508">mRNA splicing</keyword>
<evidence type="ECO:0000256" key="9">
    <source>
        <dbReference type="RuleBase" id="RU365051"/>
    </source>
</evidence>
<evidence type="ECO:0000256" key="3">
    <source>
        <dbReference type="ARBA" id="ARBA00008146"/>
    </source>
</evidence>
<dbReference type="GO" id="GO:0030532">
    <property type="term" value="C:small nuclear ribonucleoprotein complex"/>
    <property type="evidence" value="ECO:0007669"/>
    <property type="project" value="InterPro"/>
</dbReference>
<gene>
    <name evidence="11" type="ORF">BU16DRAFT_420300</name>
</gene>
<dbReference type="EMBL" id="MU004181">
    <property type="protein sequence ID" value="KAF2502092.1"/>
    <property type="molecule type" value="Genomic_DNA"/>
</dbReference>
<dbReference type="GO" id="GO:0006397">
    <property type="term" value="P:mRNA processing"/>
    <property type="evidence" value="ECO:0007669"/>
    <property type="project" value="UniProtKB-KW"/>
</dbReference>
<keyword evidence="4" id="KW-0963">Cytoplasm</keyword>
<evidence type="ECO:0000256" key="6">
    <source>
        <dbReference type="ARBA" id="ARBA00023187"/>
    </source>
</evidence>
<feature type="non-terminal residue" evidence="11">
    <location>
        <position position="1"/>
    </location>
</feature>
<dbReference type="GO" id="GO:0005829">
    <property type="term" value="C:cytosol"/>
    <property type="evidence" value="ECO:0007669"/>
    <property type="project" value="UniProtKB-SubCell"/>
</dbReference>
<dbReference type="AlphaFoldDB" id="A0A6A6RCH9"/>
<organism evidence="11 12">
    <name type="scientific">Lophium mytilinum</name>
    <dbReference type="NCBI Taxonomy" id="390894"/>
    <lineage>
        <taxon>Eukaryota</taxon>
        <taxon>Fungi</taxon>
        <taxon>Dikarya</taxon>
        <taxon>Ascomycota</taxon>
        <taxon>Pezizomycotina</taxon>
        <taxon>Dothideomycetes</taxon>
        <taxon>Pleosporomycetidae</taxon>
        <taxon>Mytilinidiales</taxon>
        <taxon>Mytilinidiaceae</taxon>
        <taxon>Lophium</taxon>
    </lineage>
</organism>
<dbReference type="SUPFAM" id="SSF50182">
    <property type="entry name" value="Sm-like ribonucleoproteins"/>
    <property type="match status" value="1"/>
</dbReference>
<comment type="subcellular location">
    <subcellularLocation>
        <location evidence="2">Cytoplasm</location>
        <location evidence="2">Cytosol</location>
    </subcellularLocation>
    <subcellularLocation>
        <location evidence="1 9">Nucleus</location>
    </subcellularLocation>
</comment>
<evidence type="ECO:0000259" key="10">
    <source>
        <dbReference type="Pfam" id="PF01423"/>
    </source>
</evidence>
<dbReference type="PANTHER" id="PTHR12777">
    <property type="entry name" value="SMALL NUCLEAR RIBONUCLEOPROTEIN SM D2"/>
    <property type="match status" value="1"/>
</dbReference>
<dbReference type="OrthoDB" id="437526at2759"/>
<comment type="similarity">
    <text evidence="3 9">Belongs to the snRNP core protein family.</text>
</comment>
<evidence type="ECO:0000256" key="7">
    <source>
        <dbReference type="ARBA" id="ARBA00023242"/>
    </source>
</evidence>
<reference evidence="11" key="1">
    <citation type="journal article" date="2020" name="Stud. Mycol.">
        <title>101 Dothideomycetes genomes: a test case for predicting lifestyles and emergence of pathogens.</title>
        <authorList>
            <person name="Haridas S."/>
            <person name="Albert R."/>
            <person name="Binder M."/>
            <person name="Bloem J."/>
            <person name="Labutti K."/>
            <person name="Salamov A."/>
            <person name="Andreopoulos B."/>
            <person name="Baker S."/>
            <person name="Barry K."/>
            <person name="Bills G."/>
            <person name="Bluhm B."/>
            <person name="Cannon C."/>
            <person name="Castanera R."/>
            <person name="Culley D."/>
            <person name="Daum C."/>
            <person name="Ezra D."/>
            <person name="Gonzalez J."/>
            <person name="Henrissat B."/>
            <person name="Kuo A."/>
            <person name="Liang C."/>
            <person name="Lipzen A."/>
            <person name="Lutzoni F."/>
            <person name="Magnuson J."/>
            <person name="Mondo S."/>
            <person name="Nolan M."/>
            <person name="Ohm R."/>
            <person name="Pangilinan J."/>
            <person name="Park H.-J."/>
            <person name="Ramirez L."/>
            <person name="Alfaro M."/>
            <person name="Sun H."/>
            <person name="Tritt A."/>
            <person name="Yoshinaga Y."/>
            <person name="Zwiers L.-H."/>
            <person name="Turgeon B."/>
            <person name="Goodwin S."/>
            <person name="Spatafora J."/>
            <person name="Crous P."/>
            <person name="Grigoriev I."/>
        </authorList>
    </citation>
    <scope>NUCLEOTIDE SEQUENCE</scope>
    <source>
        <strain evidence="11">CBS 269.34</strain>
    </source>
</reference>
<evidence type="ECO:0000313" key="12">
    <source>
        <dbReference type="Proteomes" id="UP000799750"/>
    </source>
</evidence>
<evidence type="ECO:0000256" key="2">
    <source>
        <dbReference type="ARBA" id="ARBA00004514"/>
    </source>
</evidence>